<dbReference type="OrthoDB" id="3541237at2"/>
<evidence type="ECO:0008006" key="4">
    <source>
        <dbReference type="Google" id="ProtNLM"/>
    </source>
</evidence>
<dbReference type="Proteomes" id="UP000323454">
    <property type="component" value="Unassembled WGS sequence"/>
</dbReference>
<name>A0A5B2XMM1_9PSEU</name>
<comment type="caution">
    <text evidence="2">The sequence shown here is derived from an EMBL/GenBank/DDBJ whole genome shotgun (WGS) entry which is preliminary data.</text>
</comment>
<feature type="signal peptide" evidence="1">
    <location>
        <begin position="1"/>
        <end position="26"/>
    </location>
</feature>
<keyword evidence="3" id="KW-1185">Reference proteome</keyword>
<dbReference type="EMBL" id="VUOB01000009">
    <property type="protein sequence ID" value="KAA2265108.1"/>
    <property type="molecule type" value="Genomic_DNA"/>
</dbReference>
<keyword evidence="1" id="KW-0732">Signal</keyword>
<sequence>MQLLRRCATALVVLLAVVVGSATANAEMTNSAASRPVMIAQAHRAGLTDAQIADLQGKVDAYVASSGGRQVASNKVAFDGGEILFVATGEKYVRELGSTFAPTAASACPYHYFCAWHWNTFSGDEIKMYTCNKMYPNPWWEPSGSWINNETPGVRAYMFDYHRTRIYTTPPAYWGQADADWSPVSYTMPC</sequence>
<dbReference type="AlphaFoldDB" id="A0A5B2XMM1"/>
<feature type="chain" id="PRO_5022805087" description="Peptidase inhibitor family I36" evidence="1">
    <location>
        <begin position="27"/>
        <end position="190"/>
    </location>
</feature>
<dbReference type="Pfam" id="PF03995">
    <property type="entry name" value="Inhibitor_I36"/>
    <property type="match status" value="1"/>
</dbReference>
<protein>
    <recommendedName>
        <fullName evidence="4">Peptidase inhibitor family I36</fullName>
    </recommendedName>
</protein>
<proteinExistence type="predicted"/>
<evidence type="ECO:0000313" key="2">
    <source>
        <dbReference type="EMBL" id="KAA2265108.1"/>
    </source>
</evidence>
<reference evidence="2 3" key="2">
    <citation type="submission" date="2019-09" db="EMBL/GenBank/DDBJ databases">
        <authorList>
            <person name="Jin C."/>
        </authorList>
    </citation>
    <scope>NUCLEOTIDE SEQUENCE [LARGE SCALE GENOMIC DNA]</scope>
    <source>
        <strain evidence="2 3">AN110305</strain>
    </source>
</reference>
<gene>
    <name evidence="2" type="ORF">F0L68_05460</name>
</gene>
<accession>A0A5B2XMM1</accession>
<reference evidence="2 3" key="1">
    <citation type="submission" date="2019-09" db="EMBL/GenBank/DDBJ databases">
        <title>Goodfellowia gen. nov., a new genus of the Pseudonocardineae related to Actinoalloteichus, containing Goodfellowia coeruleoviolacea gen. nov., comb. nov. gen. nov., comb. nov.</title>
        <authorList>
            <person name="Labeda D."/>
        </authorList>
    </citation>
    <scope>NUCLEOTIDE SEQUENCE [LARGE SCALE GENOMIC DNA]</scope>
    <source>
        <strain evidence="2 3">AN110305</strain>
    </source>
</reference>
<organism evidence="2 3">
    <name type="scientific">Solihabitans fulvus</name>
    <dbReference type="NCBI Taxonomy" id="1892852"/>
    <lineage>
        <taxon>Bacteria</taxon>
        <taxon>Bacillati</taxon>
        <taxon>Actinomycetota</taxon>
        <taxon>Actinomycetes</taxon>
        <taxon>Pseudonocardiales</taxon>
        <taxon>Pseudonocardiaceae</taxon>
        <taxon>Solihabitans</taxon>
    </lineage>
</organism>
<evidence type="ECO:0000256" key="1">
    <source>
        <dbReference type="SAM" id="SignalP"/>
    </source>
</evidence>
<evidence type="ECO:0000313" key="3">
    <source>
        <dbReference type="Proteomes" id="UP000323454"/>
    </source>
</evidence>
<dbReference type="RefSeq" id="WP_149848355.1">
    <property type="nucleotide sequence ID" value="NZ_VUOB01000009.1"/>
</dbReference>